<evidence type="ECO:0000259" key="5">
    <source>
        <dbReference type="Pfam" id="PF03446"/>
    </source>
</evidence>
<dbReference type="InterPro" id="IPR013328">
    <property type="entry name" value="6PGD_dom2"/>
</dbReference>
<dbReference type="EMBL" id="CP036425">
    <property type="protein sequence ID" value="QDU33091.1"/>
    <property type="molecule type" value="Genomic_DNA"/>
</dbReference>
<evidence type="ECO:0000313" key="8">
    <source>
        <dbReference type="Proteomes" id="UP000317369"/>
    </source>
</evidence>
<keyword evidence="3" id="KW-0520">NAD</keyword>
<organism evidence="7 8">
    <name type="scientific">Poriferisphaera corsica</name>
    <dbReference type="NCBI Taxonomy" id="2528020"/>
    <lineage>
        <taxon>Bacteria</taxon>
        <taxon>Pseudomonadati</taxon>
        <taxon>Planctomycetota</taxon>
        <taxon>Phycisphaerae</taxon>
        <taxon>Phycisphaerales</taxon>
        <taxon>Phycisphaeraceae</taxon>
        <taxon>Poriferisphaera</taxon>
    </lineage>
</organism>
<evidence type="ECO:0000313" key="7">
    <source>
        <dbReference type="EMBL" id="QDU33091.1"/>
    </source>
</evidence>
<dbReference type="Proteomes" id="UP000317369">
    <property type="component" value="Chromosome"/>
</dbReference>
<feature type="domain" description="3-hydroxyisobutyrate dehydrogenase-like NAD-binding" evidence="6">
    <location>
        <begin position="175"/>
        <end position="295"/>
    </location>
</feature>
<feature type="active site" evidence="4">
    <location>
        <position position="181"/>
    </location>
</feature>
<name>A0A517YSA7_9BACT</name>
<dbReference type="InterPro" id="IPR002204">
    <property type="entry name" value="3-OH-isobutyrate_DH-rel_CS"/>
</dbReference>
<dbReference type="KEGG" id="pcor:KS4_11330"/>
<dbReference type="PROSITE" id="PS00895">
    <property type="entry name" value="3_HYDROXYISOBUT_DH"/>
    <property type="match status" value="1"/>
</dbReference>
<dbReference type="Gene3D" id="3.40.50.720">
    <property type="entry name" value="NAD(P)-binding Rossmann-like Domain"/>
    <property type="match status" value="1"/>
</dbReference>
<dbReference type="EC" id="1.1.1.60" evidence="7"/>
<dbReference type="AlphaFoldDB" id="A0A517YSA7"/>
<feature type="domain" description="6-phosphogluconate dehydrogenase NADP-binding" evidence="5">
    <location>
        <begin position="13"/>
        <end position="172"/>
    </location>
</feature>
<gene>
    <name evidence="7" type="primary">glxR</name>
    <name evidence="7" type="ORF">KS4_11330</name>
</gene>
<dbReference type="SUPFAM" id="SSF51735">
    <property type="entry name" value="NAD(P)-binding Rossmann-fold domains"/>
    <property type="match status" value="1"/>
</dbReference>
<proteinExistence type="inferred from homology"/>
<protein>
    <submittedName>
        <fullName evidence="7">2-hydroxy-3-oxopropionate reductase</fullName>
        <ecNumber evidence="7">1.1.1.60</ecNumber>
    </submittedName>
</protein>
<dbReference type="GO" id="GO:0008679">
    <property type="term" value="F:2-hydroxy-3-oxopropionate reductase activity"/>
    <property type="evidence" value="ECO:0007669"/>
    <property type="project" value="UniProtKB-EC"/>
</dbReference>
<evidence type="ECO:0000256" key="1">
    <source>
        <dbReference type="ARBA" id="ARBA00009080"/>
    </source>
</evidence>
<comment type="similarity">
    <text evidence="1">Belongs to the HIBADH-related family.</text>
</comment>
<dbReference type="InterPro" id="IPR029154">
    <property type="entry name" value="HIBADH-like_NADP-bd"/>
</dbReference>
<dbReference type="PIRSF" id="PIRSF000103">
    <property type="entry name" value="HIBADH"/>
    <property type="match status" value="1"/>
</dbReference>
<dbReference type="InterPro" id="IPR036291">
    <property type="entry name" value="NAD(P)-bd_dom_sf"/>
</dbReference>
<evidence type="ECO:0000256" key="2">
    <source>
        <dbReference type="ARBA" id="ARBA00023002"/>
    </source>
</evidence>
<sequence length="303" mass="31793">MSTEPKECCLGSVGFIGLGIMGQPMAENLLKAGYKVCVWNRTESKCECLVEMGADMLRSPGDVAAHGPKVLFVCVTGTEDVKEILFSEKGIAKSAKQGLIVVDHSTIDAKEAADFADCLAGAGVKYLDAPVSGGDVGAKAGTLSIMVGGDEKAYETVRPMLEVLGQKVNYMGKSGMGQVTKSCNQVMVACNLMGVCEAMMLAKKNGLSLEKMIEAVSGGAAGSWSLSNLGVKIKDGDWSPGFMVKDLLKDLGFVSHLSQVSHAPLTGTNMVETLFQVLAAEGEGELGTQALAKVYEKLGGFEF</sequence>
<dbReference type="GO" id="GO:0016054">
    <property type="term" value="P:organic acid catabolic process"/>
    <property type="evidence" value="ECO:0007669"/>
    <property type="project" value="UniProtKB-ARBA"/>
</dbReference>
<dbReference type="Pfam" id="PF03446">
    <property type="entry name" value="NAD_binding_2"/>
    <property type="match status" value="1"/>
</dbReference>
<dbReference type="Pfam" id="PF14833">
    <property type="entry name" value="NAD_binding_11"/>
    <property type="match status" value="1"/>
</dbReference>
<evidence type="ECO:0000256" key="4">
    <source>
        <dbReference type="PIRSR" id="PIRSR000103-1"/>
    </source>
</evidence>
<dbReference type="PANTHER" id="PTHR43060">
    <property type="entry name" value="3-HYDROXYISOBUTYRATE DEHYDROGENASE-LIKE 1, MITOCHONDRIAL-RELATED"/>
    <property type="match status" value="1"/>
</dbReference>
<dbReference type="RefSeq" id="WP_200761603.1">
    <property type="nucleotide sequence ID" value="NZ_CP036425.1"/>
</dbReference>
<dbReference type="InterPro" id="IPR006115">
    <property type="entry name" value="6PGDH_NADP-bd"/>
</dbReference>
<dbReference type="GO" id="GO:0051287">
    <property type="term" value="F:NAD binding"/>
    <property type="evidence" value="ECO:0007669"/>
    <property type="project" value="InterPro"/>
</dbReference>
<accession>A0A517YSA7</accession>
<dbReference type="SUPFAM" id="SSF48179">
    <property type="entry name" value="6-phosphogluconate dehydrogenase C-terminal domain-like"/>
    <property type="match status" value="1"/>
</dbReference>
<reference evidence="7 8" key="1">
    <citation type="submission" date="2019-02" db="EMBL/GenBank/DDBJ databases">
        <title>Deep-cultivation of Planctomycetes and their phenomic and genomic characterization uncovers novel biology.</title>
        <authorList>
            <person name="Wiegand S."/>
            <person name="Jogler M."/>
            <person name="Boedeker C."/>
            <person name="Pinto D."/>
            <person name="Vollmers J."/>
            <person name="Rivas-Marin E."/>
            <person name="Kohn T."/>
            <person name="Peeters S.H."/>
            <person name="Heuer A."/>
            <person name="Rast P."/>
            <person name="Oberbeckmann S."/>
            <person name="Bunk B."/>
            <person name="Jeske O."/>
            <person name="Meyerdierks A."/>
            <person name="Storesund J.E."/>
            <person name="Kallscheuer N."/>
            <person name="Luecker S."/>
            <person name="Lage O.M."/>
            <person name="Pohl T."/>
            <person name="Merkel B.J."/>
            <person name="Hornburger P."/>
            <person name="Mueller R.-W."/>
            <person name="Bruemmer F."/>
            <person name="Labrenz M."/>
            <person name="Spormann A.M."/>
            <person name="Op den Camp H."/>
            <person name="Overmann J."/>
            <person name="Amann R."/>
            <person name="Jetten M.S.M."/>
            <person name="Mascher T."/>
            <person name="Medema M.H."/>
            <person name="Devos D.P."/>
            <person name="Kaster A.-K."/>
            <person name="Ovreas L."/>
            <person name="Rohde M."/>
            <person name="Galperin M.Y."/>
            <person name="Jogler C."/>
        </authorList>
    </citation>
    <scope>NUCLEOTIDE SEQUENCE [LARGE SCALE GENOMIC DNA]</scope>
    <source>
        <strain evidence="7 8">KS4</strain>
    </source>
</reference>
<keyword evidence="8" id="KW-1185">Reference proteome</keyword>
<dbReference type="Gene3D" id="1.10.1040.10">
    <property type="entry name" value="N-(1-d-carboxylethyl)-l-norvaline Dehydrogenase, domain 2"/>
    <property type="match status" value="1"/>
</dbReference>
<evidence type="ECO:0000259" key="6">
    <source>
        <dbReference type="Pfam" id="PF14833"/>
    </source>
</evidence>
<dbReference type="InterPro" id="IPR015815">
    <property type="entry name" value="HIBADH-related"/>
</dbReference>
<keyword evidence="2 7" id="KW-0560">Oxidoreductase</keyword>
<dbReference type="InterPro" id="IPR008927">
    <property type="entry name" value="6-PGluconate_DH-like_C_sf"/>
</dbReference>
<evidence type="ECO:0000256" key="3">
    <source>
        <dbReference type="ARBA" id="ARBA00023027"/>
    </source>
</evidence>
<dbReference type="GO" id="GO:0050661">
    <property type="term" value="F:NADP binding"/>
    <property type="evidence" value="ECO:0007669"/>
    <property type="project" value="InterPro"/>
</dbReference>
<dbReference type="PANTHER" id="PTHR43060:SF15">
    <property type="entry name" value="3-HYDROXYISOBUTYRATE DEHYDROGENASE-LIKE 1, MITOCHONDRIAL-RELATED"/>
    <property type="match status" value="1"/>
</dbReference>